<name>A0A1F6TSS6_9PROT</name>
<dbReference type="STRING" id="1817760.A2151_02855"/>
<dbReference type="InterPro" id="IPR035093">
    <property type="entry name" value="RelE/ParE_toxin_dom_sf"/>
</dbReference>
<dbReference type="EMBL" id="MFSU01000037">
    <property type="protein sequence ID" value="OGI48109.1"/>
    <property type="molecule type" value="Genomic_DNA"/>
</dbReference>
<dbReference type="InterPro" id="IPR051803">
    <property type="entry name" value="TA_system_RelE-like_toxin"/>
</dbReference>
<comment type="similarity">
    <text evidence="1">Belongs to the RelE toxin family.</text>
</comment>
<gene>
    <name evidence="3" type="ORF">A2151_02855</name>
</gene>
<organism evidence="3 4">
    <name type="scientific">Candidatus Muproteobacteria bacterium RBG_16_65_34</name>
    <dbReference type="NCBI Taxonomy" id="1817760"/>
    <lineage>
        <taxon>Bacteria</taxon>
        <taxon>Pseudomonadati</taxon>
        <taxon>Pseudomonadota</taxon>
        <taxon>Candidatus Muproteobacteria</taxon>
    </lineage>
</organism>
<evidence type="ECO:0000256" key="2">
    <source>
        <dbReference type="ARBA" id="ARBA00022649"/>
    </source>
</evidence>
<evidence type="ECO:0000313" key="4">
    <source>
        <dbReference type="Proteomes" id="UP000178885"/>
    </source>
</evidence>
<dbReference type="PANTHER" id="PTHR33755:SF5">
    <property type="entry name" value="TYPE II TOXIN-ANTITOXIN SYSTEM RELE_PARE FAMILY TOXIN"/>
    <property type="match status" value="1"/>
</dbReference>
<keyword evidence="2" id="KW-1277">Toxin-antitoxin system</keyword>
<dbReference type="SUPFAM" id="SSF143011">
    <property type="entry name" value="RelE-like"/>
    <property type="match status" value="1"/>
</dbReference>
<proteinExistence type="inferred from homology"/>
<dbReference type="PANTHER" id="PTHR33755">
    <property type="entry name" value="TOXIN PARE1-RELATED"/>
    <property type="match status" value="1"/>
</dbReference>
<dbReference type="AlphaFoldDB" id="A0A1F6TSS6"/>
<sequence length="100" mass="11871">MDYEITWSPEAWEDIEAIASYIHKDSPLYAQQVVEELIAAARSLAQFPLRGRRVPELISTHRERFIYSYRMIYRVEDRRVLIVAVIHGKRLLHSVERFTP</sequence>
<dbReference type="Pfam" id="PF05016">
    <property type="entry name" value="ParE_toxin"/>
    <property type="match status" value="1"/>
</dbReference>
<accession>A0A1F6TSS6</accession>
<dbReference type="NCBIfam" id="TIGR02385">
    <property type="entry name" value="RelE_StbE"/>
    <property type="match status" value="1"/>
</dbReference>
<comment type="caution">
    <text evidence="3">The sequence shown here is derived from an EMBL/GenBank/DDBJ whole genome shotgun (WGS) entry which is preliminary data.</text>
</comment>
<evidence type="ECO:0000256" key="1">
    <source>
        <dbReference type="ARBA" id="ARBA00006226"/>
    </source>
</evidence>
<protein>
    <submittedName>
        <fullName evidence="3">Plasmid stabilization protein</fullName>
    </submittedName>
</protein>
<reference evidence="3 4" key="1">
    <citation type="journal article" date="2016" name="Nat. Commun.">
        <title>Thousands of microbial genomes shed light on interconnected biogeochemical processes in an aquifer system.</title>
        <authorList>
            <person name="Anantharaman K."/>
            <person name="Brown C.T."/>
            <person name="Hug L.A."/>
            <person name="Sharon I."/>
            <person name="Castelle C.J."/>
            <person name="Probst A.J."/>
            <person name="Thomas B.C."/>
            <person name="Singh A."/>
            <person name="Wilkins M.J."/>
            <person name="Karaoz U."/>
            <person name="Brodie E.L."/>
            <person name="Williams K.H."/>
            <person name="Hubbard S.S."/>
            <person name="Banfield J.F."/>
        </authorList>
    </citation>
    <scope>NUCLEOTIDE SEQUENCE [LARGE SCALE GENOMIC DNA]</scope>
</reference>
<dbReference type="Gene3D" id="3.30.2310.20">
    <property type="entry name" value="RelE-like"/>
    <property type="match status" value="1"/>
</dbReference>
<evidence type="ECO:0000313" key="3">
    <source>
        <dbReference type="EMBL" id="OGI48109.1"/>
    </source>
</evidence>
<dbReference type="Proteomes" id="UP000178885">
    <property type="component" value="Unassembled WGS sequence"/>
</dbReference>
<dbReference type="InterPro" id="IPR007712">
    <property type="entry name" value="RelE/ParE_toxin"/>
</dbReference>